<keyword evidence="1" id="KW-0472">Membrane</keyword>
<keyword evidence="1" id="KW-0812">Transmembrane</keyword>
<keyword evidence="1" id="KW-1133">Transmembrane helix</keyword>
<proteinExistence type="predicted"/>
<dbReference type="Gene3D" id="2.40.50.140">
    <property type="entry name" value="Nucleic acid-binding proteins"/>
    <property type="match status" value="1"/>
</dbReference>
<organism evidence="3 4">
    <name type="scientific">Berkelbacteria bacterium GW2011_GWE1_39_12</name>
    <dbReference type="NCBI Taxonomy" id="1618337"/>
    <lineage>
        <taxon>Bacteria</taxon>
        <taxon>Candidatus Berkelbacteria</taxon>
    </lineage>
</organism>
<dbReference type="STRING" id="1618337.UT28_C0001G0710"/>
<dbReference type="SUPFAM" id="SSF101756">
    <property type="entry name" value="Hypothetical protein YgiW"/>
    <property type="match status" value="1"/>
</dbReference>
<dbReference type="GO" id="GO:0004386">
    <property type="term" value="F:helicase activity"/>
    <property type="evidence" value="ECO:0007669"/>
    <property type="project" value="UniProtKB-KW"/>
</dbReference>
<dbReference type="SUPFAM" id="SSF74853">
    <property type="entry name" value="Lamin A/C globular tail domain"/>
    <property type="match status" value="1"/>
</dbReference>
<name>A0A0G4B663_9BACT</name>
<dbReference type="Gene3D" id="2.60.40.1260">
    <property type="entry name" value="Lamin Tail domain"/>
    <property type="match status" value="1"/>
</dbReference>
<feature type="transmembrane region" description="Helical" evidence="1">
    <location>
        <begin position="545"/>
        <end position="564"/>
    </location>
</feature>
<dbReference type="EMBL" id="CP011213">
    <property type="protein sequence ID" value="AKM82502.1"/>
    <property type="molecule type" value="Genomic_DNA"/>
</dbReference>
<dbReference type="InterPro" id="IPR036700">
    <property type="entry name" value="BOBF_sf"/>
</dbReference>
<keyword evidence="3" id="KW-0067">ATP-binding</keyword>
<gene>
    <name evidence="3" type="ORF">UT28_C0001G0710</name>
</gene>
<dbReference type="PROSITE" id="PS51841">
    <property type="entry name" value="LTD"/>
    <property type="match status" value="2"/>
</dbReference>
<keyword evidence="3" id="KW-0347">Helicase</keyword>
<evidence type="ECO:0000259" key="2">
    <source>
        <dbReference type="PROSITE" id="PS51841"/>
    </source>
</evidence>
<dbReference type="KEGG" id="bbgw:UT28_C0001G0710"/>
<dbReference type="Proteomes" id="UP000035648">
    <property type="component" value="Chromosome"/>
</dbReference>
<keyword evidence="3" id="KW-0547">Nucleotide-binding</keyword>
<dbReference type="InterPro" id="IPR001322">
    <property type="entry name" value="Lamin_tail_dom"/>
</dbReference>
<dbReference type="InterPro" id="IPR012340">
    <property type="entry name" value="NA-bd_OB-fold"/>
</dbReference>
<evidence type="ECO:0000256" key="1">
    <source>
        <dbReference type="SAM" id="Phobius"/>
    </source>
</evidence>
<dbReference type="AlphaFoldDB" id="A0A0G4B663"/>
<accession>A0A0G4B663</accession>
<dbReference type="InterPro" id="IPR013783">
    <property type="entry name" value="Ig-like_fold"/>
</dbReference>
<evidence type="ECO:0000313" key="3">
    <source>
        <dbReference type="EMBL" id="AKM82502.1"/>
    </source>
</evidence>
<feature type="domain" description="LTD" evidence="2">
    <location>
        <begin position="20"/>
        <end position="133"/>
    </location>
</feature>
<dbReference type="Gene3D" id="2.60.40.10">
    <property type="entry name" value="Immunoglobulins"/>
    <property type="match status" value="1"/>
</dbReference>
<sequence length="585" mass="64957">MKKLFWIILGIILLGYSFLLPQKAQAEEISPQLVINEVMANPQGADIGKEWIELLCLSDIDLKDWKIKIFNDPDSVSPTKTITLVSELMKNGDYLIISNNTSVAVTNAKGKIVLSDPSGDYENTISWTTDMGDGYSMEVIGPPNELDYKKWLKSIELGGTPGIENSVTKIEPVIAPEYVLPLDNQTFLPTQTIDFSWVEEEGIKYVCQISSDESFSILIDASELEIGKYFWRVKAENSLNYVYTIPRSFEIIEPVYSKEISISEILPNPTGDDTIGEWIELFNKSGLDVDLSGWRIVDGSGKFFLIPKSTIIKAYEFISFPRTESDLTLNNDGDEVKLYQPNNNLISSIIYTDNGDEGLSWVIGPDGAWSWTTTPTKGSDNIITVILEIEEVQEIEPIINTTPIEMATGDFENYLDKLVKITGKVVSTSGDTFYLDDGSGLVKVYIQKKTGINKPEMNKGDIFEIVGVVDLYGQTWRVLPRSQNDILLVEHAAKIVSTKKAVKKVATETVKAINSPPVSKAVAAASNTVSENKKEEIKNLSLGQAIKTIIGLSIILFVFFIITIRKLSKQKTGRQIGGHFGDDET</sequence>
<protein>
    <submittedName>
        <fullName evidence="3">Nucleic acid binding OB-fold tRNA/helicase-type</fullName>
    </submittedName>
</protein>
<dbReference type="InterPro" id="IPR036415">
    <property type="entry name" value="Lamin_tail_dom_sf"/>
</dbReference>
<evidence type="ECO:0000313" key="4">
    <source>
        <dbReference type="Proteomes" id="UP000035648"/>
    </source>
</evidence>
<reference evidence="3 4" key="1">
    <citation type="journal article" date="2015" name="Nature">
        <title>rRNA introns, odd ribosomes, and small enigmatic genomes across a large radiation of phyla.</title>
        <authorList>
            <person name="Brown C.T."/>
            <person name="Hug L.A."/>
            <person name="Thomas B.C."/>
            <person name="Sharon I."/>
            <person name="Castelle C.J."/>
            <person name="Singh A."/>
            <person name="Wilkins M.J."/>
            <person name="Williams K.H."/>
            <person name="Banfield J.F."/>
        </authorList>
    </citation>
    <scope>NUCLEOTIDE SEQUENCE [LARGE SCALE GENOMIC DNA]</scope>
</reference>
<dbReference type="Pfam" id="PF00932">
    <property type="entry name" value="LTD"/>
    <property type="match status" value="1"/>
</dbReference>
<feature type="domain" description="LTD" evidence="2">
    <location>
        <begin position="245"/>
        <end position="353"/>
    </location>
</feature>
<keyword evidence="3" id="KW-0378">Hydrolase</keyword>